<evidence type="ECO:0000256" key="6">
    <source>
        <dbReference type="ARBA" id="ARBA00022989"/>
    </source>
</evidence>
<evidence type="ECO:0000256" key="2">
    <source>
        <dbReference type="ARBA" id="ARBA00007193"/>
    </source>
</evidence>
<dbReference type="PANTHER" id="PTHR11690">
    <property type="entry name" value="AMILORIDE-SENSITIVE SODIUM CHANNEL-RELATED"/>
    <property type="match status" value="1"/>
</dbReference>
<dbReference type="EMBL" id="CAJQZP010000008">
    <property type="protein sequence ID" value="CAG4931324.1"/>
    <property type="molecule type" value="Genomic_DNA"/>
</dbReference>
<evidence type="ECO:0000256" key="11">
    <source>
        <dbReference type="ARBA" id="ARBA00023303"/>
    </source>
</evidence>
<evidence type="ECO:0000256" key="9">
    <source>
        <dbReference type="ARBA" id="ARBA00023136"/>
    </source>
</evidence>
<evidence type="ECO:0000313" key="13">
    <source>
        <dbReference type="EMBL" id="CAG4931324.1"/>
    </source>
</evidence>
<evidence type="ECO:0000256" key="8">
    <source>
        <dbReference type="ARBA" id="ARBA00023065"/>
    </source>
</evidence>
<keyword evidence="14" id="KW-1185">Reference proteome</keyword>
<keyword evidence="3 12" id="KW-0813">Transport</keyword>
<dbReference type="PANTHER" id="PTHR11690:SF253">
    <property type="entry name" value="PICKPOCKET 18-RELATED"/>
    <property type="match status" value="1"/>
</dbReference>
<evidence type="ECO:0000256" key="5">
    <source>
        <dbReference type="ARBA" id="ARBA00022692"/>
    </source>
</evidence>
<keyword evidence="8 12" id="KW-0406">Ion transport</keyword>
<evidence type="ECO:0000313" key="14">
    <source>
        <dbReference type="Proteomes" id="UP000691718"/>
    </source>
</evidence>
<gene>
    <name evidence="13" type="ORF">PAPOLLO_LOCUS354</name>
</gene>
<dbReference type="AlphaFoldDB" id="A0A8S3VZY2"/>
<comment type="caution">
    <text evidence="13">The sequence shown here is derived from an EMBL/GenBank/DDBJ whole genome shotgun (WGS) entry which is preliminary data.</text>
</comment>
<evidence type="ECO:0000256" key="7">
    <source>
        <dbReference type="ARBA" id="ARBA00023053"/>
    </source>
</evidence>
<keyword evidence="6" id="KW-1133">Transmembrane helix</keyword>
<evidence type="ECO:0000256" key="10">
    <source>
        <dbReference type="ARBA" id="ARBA00023201"/>
    </source>
</evidence>
<evidence type="ECO:0000256" key="1">
    <source>
        <dbReference type="ARBA" id="ARBA00004141"/>
    </source>
</evidence>
<dbReference type="InterPro" id="IPR001873">
    <property type="entry name" value="ENaC"/>
</dbReference>
<accession>A0A8S3VZY2</accession>
<keyword evidence="10 12" id="KW-0739">Sodium transport</keyword>
<keyword evidence="5 12" id="KW-0812">Transmembrane</keyword>
<name>A0A8S3VZY2_PARAO</name>
<dbReference type="OrthoDB" id="6436100at2759"/>
<keyword evidence="7" id="KW-0915">Sodium</keyword>
<dbReference type="Proteomes" id="UP000691718">
    <property type="component" value="Unassembled WGS sequence"/>
</dbReference>
<dbReference type="GO" id="GO:0005886">
    <property type="term" value="C:plasma membrane"/>
    <property type="evidence" value="ECO:0007669"/>
    <property type="project" value="TreeGrafter"/>
</dbReference>
<dbReference type="Pfam" id="PF00858">
    <property type="entry name" value="ASC"/>
    <property type="match status" value="2"/>
</dbReference>
<proteinExistence type="inferred from homology"/>
<dbReference type="GO" id="GO:0015280">
    <property type="term" value="F:ligand-gated sodium channel activity"/>
    <property type="evidence" value="ECO:0007669"/>
    <property type="project" value="TreeGrafter"/>
</dbReference>
<keyword evidence="4 12" id="KW-0894">Sodium channel</keyword>
<comment type="similarity">
    <text evidence="2 12">Belongs to the amiloride-sensitive sodium channel (TC 1.A.6) family.</text>
</comment>
<sequence>MLVFASMCGTMFYFFWYMCFENLSTPLIVSMESSRYPISEIDFPAIAICNVNRISKKAMFEFETKTFNRTVKGNIKEMMTWQFGGLIDYTYNETLRSHLHLNSEYATTLRDAPKVIDTMKKILIFDPIHFADTNGGRVVQRIAEPNMALFVELHSIKQIATNEVRKYPLKTRKCLFHDERKKKFNNMYSYSACIVNCRIKAVQTLCKCTPYFMPTSSDIPTCTLNEIPCLNKHKEKLPLMYPTGADDADGLDMEFQDSLYCPNCFLDCEFTKHITKAYKIPIVQEEIDKGRKEFRKAFTNGTNMTNKCTVSIYQPTYHGTLDRLDVVAYWYELLIRSFLICWYDSEASDARSAFSRFGDVDSTY</sequence>
<organism evidence="13 14">
    <name type="scientific">Parnassius apollo</name>
    <name type="common">Apollo butterfly</name>
    <name type="synonym">Papilio apollo</name>
    <dbReference type="NCBI Taxonomy" id="110799"/>
    <lineage>
        <taxon>Eukaryota</taxon>
        <taxon>Metazoa</taxon>
        <taxon>Ecdysozoa</taxon>
        <taxon>Arthropoda</taxon>
        <taxon>Hexapoda</taxon>
        <taxon>Insecta</taxon>
        <taxon>Pterygota</taxon>
        <taxon>Neoptera</taxon>
        <taxon>Endopterygota</taxon>
        <taxon>Lepidoptera</taxon>
        <taxon>Glossata</taxon>
        <taxon>Ditrysia</taxon>
        <taxon>Papilionoidea</taxon>
        <taxon>Papilionidae</taxon>
        <taxon>Parnassiinae</taxon>
        <taxon>Parnassini</taxon>
        <taxon>Parnassius</taxon>
        <taxon>Parnassius</taxon>
    </lineage>
</organism>
<evidence type="ECO:0000256" key="12">
    <source>
        <dbReference type="RuleBase" id="RU000679"/>
    </source>
</evidence>
<keyword evidence="11 12" id="KW-0407">Ion channel</keyword>
<comment type="subcellular location">
    <subcellularLocation>
        <location evidence="1">Membrane</location>
        <topology evidence="1">Multi-pass membrane protein</topology>
    </subcellularLocation>
</comment>
<evidence type="ECO:0000256" key="4">
    <source>
        <dbReference type="ARBA" id="ARBA00022461"/>
    </source>
</evidence>
<reference evidence="13" key="1">
    <citation type="submission" date="2021-04" db="EMBL/GenBank/DDBJ databases">
        <authorList>
            <person name="Tunstrom K."/>
        </authorList>
    </citation>
    <scope>NUCLEOTIDE SEQUENCE</scope>
</reference>
<evidence type="ECO:0000256" key="3">
    <source>
        <dbReference type="ARBA" id="ARBA00022448"/>
    </source>
</evidence>
<protein>
    <submittedName>
        <fullName evidence="13">(apollo) hypothetical protein</fullName>
    </submittedName>
</protein>
<keyword evidence="9" id="KW-0472">Membrane</keyword>